<name>A0A3D9ZEM9_9ACTN</name>
<organism evidence="2 3">
    <name type="scientific">Asanoa ferruginea</name>
    <dbReference type="NCBI Taxonomy" id="53367"/>
    <lineage>
        <taxon>Bacteria</taxon>
        <taxon>Bacillati</taxon>
        <taxon>Actinomycetota</taxon>
        <taxon>Actinomycetes</taxon>
        <taxon>Micromonosporales</taxon>
        <taxon>Micromonosporaceae</taxon>
        <taxon>Asanoa</taxon>
    </lineage>
</organism>
<dbReference type="OrthoDB" id="226690at2"/>
<dbReference type="GO" id="GO:0016477">
    <property type="term" value="P:cell migration"/>
    <property type="evidence" value="ECO:0007669"/>
    <property type="project" value="TreeGrafter"/>
</dbReference>
<reference evidence="2 3" key="1">
    <citation type="submission" date="2018-08" db="EMBL/GenBank/DDBJ databases">
        <title>Sequencing the genomes of 1000 actinobacteria strains.</title>
        <authorList>
            <person name="Klenk H.-P."/>
        </authorList>
    </citation>
    <scope>NUCLEOTIDE SEQUENCE [LARGE SCALE GENOMIC DNA]</scope>
    <source>
        <strain evidence="2 3">DSM 44099</strain>
    </source>
</reference>
<dbReference type="GO" id="GO:0051017">
    <property type="term" value="P:actin filament bundle assembly"/>
    <property type="evidence" value="ECO:0007669"/>
    <property type="project" value="TreeGrafter"/>
</dbReference>
<evidence type="ECO:0000256" key="1">
    <source>
        <dbReference type="SAM" id="SignalP"/>
    </source>
</evidence>
<dbReference type="GO" id="GO:0007163">
    <property type="term" value="P:establishment or maintenance of cell polarity"/>
    <property type="evidence" value="ECO:0007669"/>
    <property type="project" value="TreeGrafter"/>
</dbReference>
<keyword evidence="3" id="KW-1185">Reference proteome</keyword>
<accession>A0A3D9ZEM9</accession>
<protein>
    <recommendedName>
        <fullName evidence="4">Ricin-type beta-trefoil lectin protein</fullName>
    </recommendedName>
</protein>
<dbReference type="GO" id="GO:0051015">
    <property type="term" value="F:actin filament binding"/>
    <property type="evidence" value="ECO:0007669"/>
    <property type="project" value="InterPro"/>
</dbReference>
<dbReference type="CDD" id="cd00257">
    <property type="entry name" value="beta-trefoil_FSCN-like"/>
    <property type="match status" value="2"/>
</dbReference>
<evidence type="ECO:0000313" key="2">
    <source>
        <dbReference type="EMBL" id="REF95888.1"/>
    </source>
</evidence>
<dbReference type="EMBL" id="QUMQ01000001">
    <property type="protein sequence ID" value="REF95888.1"/>
    <property type="molecule type" value="Genomic_DNA"/>
</dbReference>
<gene>
    <name evidence="2" type="ORF">DFJ67_1851</name>
</gene>
<evidence type="ECO:0000313" key="3">
    <source>
        <dbReference type="Proteomes" id="UP000256913"/>
    </source>
</evidence>
<dbReference type="PANTHER" id="PTHR10551">
    <property type="entry name" value="FASCIN"/>
    <property type="match status" value="1"/>
</dbReference>
<dbReference type="GO" id="GO:0015629">
    <property type="term" value="C:actin cytoskeleton"/>
    <property type="evidence" value="ECO:0007669"/>
    <property type="project" value="TreeGrafter"/>
</dbReference>
<keyword evidence="1" id="KW-0732">Signal</keyword>
<dbReference type="AlphaFoldDB" id="A0A3D9ZEM9"/>
<dbReference type="InterPro" id="IPR008999">
    <property type="entry name" value="Actin-crosslinking"/>
</dbReference>
<dbReference type="InterPro" id="IPR010431">
    <property type="entry name" value="Fascin"/>
</dbReference>
<feature type="chain" id="PRO_5017710020" description="Ricin-type beta-trefoil lectin protein" evidence="1">
    <location>
        <begin position="30"/>
        <end position="483"/>
    </location>
</feature>
<sequence length="483" mass="50470">MHLNRKLAAVVAALLGTVGVGVVASPANAAIKPVIAGTAICDEDSSSWVVTWTVTNPTETPVAIRQVFAVPVAPVTTFTGIAVGDVLPPASEGSLTGTTVVHSYLPKVASFLAIGLADSTLSTRAQVNLPTVCGTPVKPTVTFESRCDDLLVSVAMPANGYTVPIEVWGTDAMESSFVAEPGAAVRSVPVPSDKAASVKVNIGGVGTVAQSKWAYPASCLPPSAGTFQLFAQANYRYVEADQLDVAASALATSSFGTRFEFRDVGSGDVAIRSVDDSRFLTVAAGDGSVNLGPVRVLGVAEKFRVVGNADGTTSLRSELNGKFVTAERAGQEPLVANRTAIGPWEKFSRYAPNAGPRPIDALINDNYVTAESAGKKPLIANRATAGLWEFFFVQDLGNGEVSLKSLVNGKYVCADHAGKDPLIANRTAVGPWETFKVVKNADGSVSFQSKVNGRYVTAESAGKKPLIANRTAIGPWEKFYTFG</sequence>
<dbReference type="GO" id="GO:0005737">
    <property type="term" value="C:cytoplasm"/>
    <property type="evidence" value="ECO:0007669"/>
    <property type="project" value="TreeGrafter"/>
</dbReference>
<dbReference type="RefSeq" id="WP_116067498.1">
    <property type="nucleotide sequence ID" value="NZ_BONB01000038.1"/>
</dbReference>
<evidence type="ECO:0008006" key="4">
    <source>
        <dbReference type="Google" id="ProtNLM"/>
    </source>
</evidence>
<proteinExistence type="predicted"/>
<dbReference type="Proteomes" id="UP000256913">
    <property type="component" value="Unassembled WGS sequence"/>
</dbReference>
<dbReference type="Gene3D" id="2.80.10.50">
    <property type="match status" value="2"/>
</dbReference>
<feature type="signal peptide" evidence="1">
    <location>
        <begin position="1"/>
        <end position="29"/>
    </location>
</feature>
<comment type="caution">
    <text evidence="2">The sequence shown here is derived from an EMBL/GenBank/DDBJ whole genome shotgun (WGS) entry which is preliminary data.</text>
</comment>
<dbReference type="SUPFAM" id="SSF50405">
    <property type="entry name" value="Actin-crosslinking proteins"/>
    <property type="match status" value="2"/>
</dbReference>
<dbReference type="PANTHER" id="PTHR10551:SF9">
    <property type="entry name" value="FASCIN-2"/>
    <property type="match status" value="1"/>
</dbReference>